<evidence type="ECO:0000256" key="1">
    <source>
        <dbReference type="ARBA" id="ARBA00022448"/>
    </source>
</evidence>
<dbReference type="Proteomes" id="UP000664357">
    <property type="component" value="Unassembled WGS sequence"/>
</dbReference>
<keyword evidence="7" id="KW-0472">Membrane</keyword>
<dbReference type="PROSITE" id="PS00211">
    <property type="entry name" value="ABC_TRANSPORTER_1"/>
    <property type="match status" value="1"/>
</dbReference>
<protein>
    <submittedName>
        <fullName evidence="9">D-methionine transport system ATP-binding protein</fullName>
    </submittedName>
</protein>
<dbReference type="Gene3D" id="3.40.50.300">
    <property type="entry name" value="P-loop containing nucleotide triphosphate hydrolases"/>
    <property type="match status" value="1"/>
</dbReference>
<dbReference type="PANTHER" id="PTHR43166">
    <property type="entry name" value="AMINO ACID IMPORT ATP-BINDING PROTEIN"/>
    <property type="match status" value="1"/>
</dbReference>
<keyword evidence="4 9" id="KW-0067">ATP-binding</keyword>
<dbReference type="InterPro" id="IPR017871">
    <property type="entry name" value="ABC_transporter-like_CS"/>
</dbReference>
<keyword evidence="1" id="KW-0813">Transport</keyword>
<dbReference type="SMART" id="SM00382">
    <property type="entry name" value="AAA"/>
    <property type="match status" value="1"/>
</dbReference>
<dbReference type="InterPro" id="IPR003439">
    <property type="entry name" value="ABC_transporter-like_ATP-bd"/>
</dbReference>
<keyword evidence="6" id="KW-0029">Amino-acid transport</keyword>
<gene>
    <name evidence="9" type="ORF">JZO67_003946</name>
</gene>
<evidence type="ECO:0000256" key="2">
    <source>
        <dbReference type="ARBA" id="ARBA00022475"/>
    </source>
</evidence>
<dbReference type="InterPro" id="IPR050086">
    <property type="entry name" value="MetN_ABC_transporter-like"/>
</dbReference>
<sequence>MIRIENLIKTFDQQPILKNVSLTIEKGDVYAILGVSGAGKSTLLRCINGLERFDQGKLFINQQESAKLSEKEWRILRKKIGMIFQGNSLMEQLTVFQNVALPMTCSGYSKEAIAAKVNQLLKEVGILDKADMKPKQLSGGQKQRAAIARALTLDPEILLCDEATSALDPSITNEIVDLLRRLNQKYQLTIVIVTHQVEVVKRICNKVAVLSNGEIADQGEVKQIFLDHSPILATIVGENHQPITVKSGHFMLKIVADLQKIDVLQAIHQQGIQNYQILYTQTERFRDEEIAVLTLILPASEQSNVQKLNDTSMIQYQIGGVHE</sequence>
<evidence type="ECO:0000313" key="10">
    <source>
        <dbReference type="Proteomes" id="UP000664357"/>
    </source>
</evidence>
<proteinExistence type="predicted"/>
<keyword evidence="2" id="KW-1003">Cell membrane</keyword>
<evidence type="ECO:0000256" key="5">
    <source>
        <dbReference type="ARBA" id="ARBA00022967"/>
    </source>
</evidence>
<reference evidence="9 10" key="1">
    <citation type="submission" date="2021-03" db="EMBL/GenBank/DDBJ databases">
        <authorList>
            <person name="Gilmore M.S."/>
            <person name="Schwartzman J."/>
            <person name="Van Tyne D."/>
            <person name="Martin M."/>
            <person name="Earl A.M."/>
            <person name="Manson A.L."/>
            <person name="Straub T."/>
            <person name="Salamzade R."/>
            <person name="Saavedra J."/>
            <person name="Lebreton F."/>
            <person name="Prichula J."/>
            <person name="Schaufler K."/>
            <person name="Gaca A."/>
            <person name="Sgardioli B."/>
            <person name="Wagenaar J."/>
            <person name="Strong T."/>
        </authorList>
    </citation>
    <scope>NUCLEOTIDE SEQUENCE [LARGE SCALE GENOMIC DNA]</scope>
    <source>
        <strain evidence="9 10">665A</strain>
    </source>
</reference>
<keyword evidence="3" id="KW-0547">Nucleotide-binding</keyword>
<dbReference type="RefSeq" id="WP_207704515.1">
    <property type="nucleotide sequence ID" value="NZ_JAFREL020000003.1"/>
</dbReference>
<evidence type="ECO:0000256" key="4">
    <source>
        <dbReference type="ARBA" id="ARBA00022840"/>
    </source>
</evidence>
<dbReference type="EMBL" id="JAFREL020000003">
    <property type="protein sequence ID" value="MEO1771964.1"/>
    <property type="molecule type" value="Genomic_DNA"/>
</dbReference>
<dbReference type="PANTHER" id="PTHR43166:SF30">
    <property type="entry name" value="METHIONINE IMPORT ATP-BINDING PROTEIN METN"/>
    <property type="match status" value="1"/>
</dbReference>
<accession>A0ABV0ETJ8</accession>
<dbReference type="PROSITE" id="PS50893">
    <property type="entry name" value="ABC_TRANSPORTER_2"/>
    <property type="match status" value="1"/>
</dbReference>
<dbReference type="InterPro" id="IPR003593">
    <property type="entry name" value="AAA+_ATPase"/>
</dbReference>
<evidence type="ECO:0000256" key="6">
    <source>
        <dbReference type="ARBA" id="ARBA00022970"/>
    </source>
</evidence>
<dbReference type="GO" id="GO:0005524">
    <property type="term" value="F:ATP binding"/>
    <property type="evidence" value="ECO:0007669"/>
    <property type="project" value="UniProtKB-KW"/>
</dbReference>
<feature type="domain" description="ABC transporter" evidence="8">
    <location>
        <begin position="2"/>
        <end position="237"/>
    </location>
</feature>
<keyword evidence="10" id="KW-1185">Reference proteome</keyword>
<comment type="caution">
    <text evidence="9">The sequence shown here is derived from an EMBL/GenBank/DDBJ whole genome shotgun (WGS) entry which is preliminary data.</text>
</comment>
<evidence type="ECO:0000259" key="8">
    <source>
        <dbReference type="PROSITE" id="PS50893"/>
    </source>
</evidence>
<keyword evidence="5" id="KW-1278">Translocase</keyword>
<evidence type="ECO:0000256" key="7">
    <source>
        <dbReference type="ARBA" id="ARBA00023136"/>
    </source>
</evidence>
<name>A0ABV0ETJ8_9ENTE</name>
<reference evidence="9 10" key="2">
    <citation type="submission" date="2024-02" db="EMBL/GenBank/DDBJ databases">
        <title>The Genome Sequence of Enterococcus sp. DIV0159.</title>
        <authorList>
            <person name="Earl A."/>
            <person name="Manson A."/>
            <person name="Gilmore M."/>
            <person name="Sanders J."/>
            <person name="Shea T."/>
            <person name="Howe W."/>
            <person name="Livny J."/>
            <person name="Cuomo C."/>
            <person name="Neafsey D."/>
            <person name="Birren B."/>
        </authorList>
    </citation>
    <scope>NUCLEOTIDE SEQUENCE [LARGE SCALE GENOMIC DNA]</scope>
    <source>
        <strain evidence="9 10">665A</strain>
    </source>
</reference>
<evidence type="ECO:0000313" key="9">
    <source>
        <dbReference type="EMBL" id="MEO1771964.1"/>
    </source>
</evidence>
<dbReference type="SUPFAM" id="SSF52540">
    <property type="entry name" value="P-loop containing nucleoside triphosphate hydrolases"/>
    <property type="match status" value="1"/>
</dbReference>
<organism evidence="9 10">
    <name type="scientific">Candidatus Enterococcus ferrettii</name>
    <dbReference type="NCBI Taxonomy" id="2815324"/>
    <lineage>
        <taxon>Bacteria</taxon>
        <taxon>Bacillati</taxon>
        <taxon>Bacillota</taxon>
        <taxon>Bacilli</taxon>
        <taxon>Lactobacillales</taxon>
        <taxon>Enterococcaceae</taxon>
        <taxon>Enterococcus</taxon>
    </lineage>
</organism>
<dbReference type="Pfam" id="PF00005">
    <property type="entry name" value="ABC_tran"/>
    <property type="match status" value="1"/>
</dbReference>
<dbReference type="InterPro" id="IPR027417">
    <property type="entry name" value="P-loop_NTPase"/>
</dbReference>
<evidence type="ECO:0000256" key="3">
    <source>
        <dbReference type="ARBA" id="ARBA00022741"/>
    </source>
</evidence>